<comment type="caution">
    <text evidence="2">The sequence shown here is derived from an EMBL/GenBank/DDBJ whole genome shotgun (WGS) entry which is preliminary data.</text>
</comment>
<evidence type="ECO:0000256" key="1">
    <source>
        <dbReference type="SAM" id="MobiDB-lite"/>
    </source>
</evidence>
<dbReference type="RefSeq" id="XP_060346870.1">
    <property type="nucleotide sequence ID" value="XM_060494688.1"/>
</dbReference>
<name>A0ABQ9SE52_9PEZI</name>
<feature type="compositionally biased region" description="Basic and acidic residues" evidence="1">
    <location>
        <begin position="20"/>
        <end position="33"/>
    </location>
</feature>
<reference evidence="2 3" key="1">
    <citation type="submission" date="2016-10" db="EMBL/GenBank/DDBJ databases">
        <title>The genome sequence of Colletotrichum fioriniae PJ7.</title>
        <authorList>
            <person name="Baroncelli R."/>
        </authorList>
    </citation>
    <scope>NUCLEOTIDE SEQUENCE [LARGE SCALE GENOMIC DNA]</scope>
    <source>
        <strain evidence="2 3">IMI 384185</strain>
    </source>
</reference>
<sequence length="33" mass="3544">MDIQLPSPCAVALHLGTPGSRHENADQHYLKGS</sequence>
<gene>
    <name evidence="2" type="ORF">CPAR01_10427</name>
</gene>
<evidence type="ECO:0000313" key="3">
    <source>
        <dbReference type="Proteomes" id="UP001241169"/>
    </source>
</evidence>
<accession>A0ABQ9SE52</accession>
<organism evidence="2 3">
    <name type="scientific">Colletotrichum paranaense</name>
    <dbReference type="NCBI Taxonomy" id="1914294"/>
    <lineage>
        <taxon>Eukaryota</taxon>
        <taxon>Fungi</taxon>
        <taxon>Dikarya</taxon>
        <taxon>Ascomycota</taxon>
        <taxon>Pezizomycotina</taxon>
        <taxon>Sordariomycetes</taxon>
        <taxon>Hypocreomycetidae</taxon>
        <taxon>Glomerellales</taxon>
        <taxon>Glomerellaceae</taxon>
        <taxon>Colletotrichum</taxon>
        <taxon>Colletotrichum acutatum species complex</taxon>
    </lineage>
</organism>
<keyword evidence="3" id="KW-1185">Reference proteome</keyword>
<dbReference type="Proteomes" id="UP001241169">
    <property type="component" value="Unassembled WGS sequence"/>
</dbReference>
<dbReference type="GeneID" id="85378587"/>
<proteinExistence type="predicted"/>
<protein>
    <submittedName>
        <fullName evidence="2">Uncharacterized protein</fullName>
    </submittedName>
</protein>
<dbReference type="EMBL" id="MOPA01000008">
    <property type="protein sequence ID" value="KAK1533719.1"/>
    <property type="molecule type" value="Genomic_DNA"/>
</dbReference>
<evidence type="ECO:0000313" key="2">
    <source>
        <dbReference type="EMBL" id="KAK1533719.1"/>
    </source>
</evidence>
<feature type="region of interest" description="Disordered" evidence="1">
    <location>
        <begin position="14"/>
        <end position="33"/>
    </location>
</feature>